<sequence length="251" mass="27581">MAYPRQGDTPSRRASDLGRSHVANLDINASIAAYRTLLTPTARYASFDYCYNYFQSFHEQDDAGALADSRHLQASCLQLGFYLASWGMLRGSSVLLQRSMRNFIPVIQAISQTPSDIWAIDADNYSHANCQALIDAATRIRDSFPDSASDILVTKTLLGVFGCMPAFDQYFKKGFAVSTLSTRSLQKIGAFYEQHAAAIESNRVPTISFDTGLSTNRRYPRAKVIDMIFFVAGGGSASLTDLDPEPSGRDA</sequence>
<comment type="caution">
    <text evidence="1">The sequence shown here is derived from an EMBL/GenBank/DDBJ whole genome shotgun (WGS) entry which is preliminary data.</text>
</comment>
<dbReference type="Proteomes" id="UP000295818">
    <property type="component" value="Unassembled WGS sequence"/>
</dbReference>
<keyword evidence="2" id="KW-1185">Reference proteome</keyword>
<organism evidence="1 2">
    <name type="scientific">Kribbella orskensis</name>
    <dbReference type="NCBI Taxonomy" id="2512216"/>
    <lineage>
        <taxon>Bacteria</taxon>
        <taxon>Bacillati</taxon>
        <taxon>Actinomycetota</taxon>
        <taxon>Actinomycetes</taxon>
        <taxon>Propionibacteriales</taxon>
        <taxon>Kribbellaceae</taxon>
        <taxon>Kribbella</taxon>
    </lineage>
</organism>
<evidence type="ECO:0000313" key="1">
    <source>
        <dbReference type="EMBL" id="TCO16778.1"/>
    </source>
</evidence>
<reference evidence="1 2" key="1">
    <citation type="journal article" date="2015" name="Stand. Genomic Sci.">
        <title>Genomic Encyclopedia of Bacterial and Archaeal Type Strains, Phase III: the genomes of soil and plant-associated and newly described type strains.</title>
        <authorList>
            <person name="Whitman W.B."/>
            <person name="Woyke T."/>
            <person name="Klenk H.P."/>
            <person name="Zhou Y."/>
            <person name="Lilburn T.G."/>
            <person name="Beck B.J."/>
            <person name="De Vos P."/>
            <person name="Vandamme P."/>
            <person name="Eisen J.A."/>
            <person name="Garrity G."/>
            <person name="Hugenholtz P."/>
            <person name="Kyrpides N.C."/>
        </authorList>
    </citation>
    <scope>NUCLEOTIDE SEQUENCE [LARGE SCALE GENOMIC DNA]</scope>
    <source>
        <strain evidence="1 2">VKM Ac-2538</strain>
    </source>
</reference>
<evidence type="ECO:0000313" key="2">
    <source>
        <dbReference type="Proteomes" id="UP000295818"/>
    </source>
</evidence>
<proteinExistence type="predicted"/>
<dbReference type="EMBL" id="SLWM01000016">
    <property type="protein sequence ID" value="TCO16778.1"/>
    <property type="molecule type" value="Genomic_DNA"/>
</dbReference>
<name>A0ABY2BD04_9ACTN</name>
<dbReference type="RefSeq" id="WP_132192975.1">
    <property type="nucleotide sequence ID" value="NZ_SLWM01000016.1"/>
</dbReference>
<gene>
    <name evidence="1" type="ORF">EV644_116152</name>
</gene>
<accession>A0ABY2BD04</accession>
<protein>
    <submittedName>
        <fullName evidence="1">Uncharacterized protein</fullName>
    </submittedName>
</protein>